<organism evidence="1 2">
    <name type="scientific">Fraxinus pennsylvanica</name>
    <dbReference type="NCBI Taxonomy" id="56036"/>
    <lineage>
        <taxon>Eukaryota</taxon>
        <taxon>Viridiplantae</taxon>
        <taxon>Streptophyta</taxon>
        <taxon>Embryophyta</taxon>
        <taxon>Tracheophyta</taxon>
        <taxon>Spermatophyta</taxon>
        <taxon>Magnoliopsida</taxon>
        <taxon>eudicotyledons</taxon>
        <taxon>Gunneridae</taxon>
        <taxon>Pentapetalae</taxon>
        <taxon>asterids</taxon>
        <taxon>lamiids</taxon>
        <taxon>Lamiales</taxon>
        <taxon>Oleaceae</taxon>
        <taxon>Oleeae</taxon>
        <taxon>Fraxinus</taxon>
    </lineage>
</organism>
<name>A0AAD1ZDS7_9LAMI</name>
<evidence type="ECO:0000313" key="2">
    <source>
        <dbReference type="Proteomes" id="UP000834106"/>
    </source>
</evidence>
<accession>A0AAD1ZDS7</accession>
<keyword evidence="2" id="KW-1185">Reference proteome</keyword>
<protein>
    <submittedName>
        <fullName evidence="1">Uncharacterized protein</fullName>
    </submittedName>
</protein>
<dbReference type="Proteomes" id="UP000834106">
    <property type="component" value="Chromosome 9"/>
</dbReference>
<sequence length="176" mass="19049">MLVYLLIANPGYDGSSSSQFPAATVHPVIHVSQFKKALGSREASQMLPPQLGADQEWVVEPDQVLGKQQAPPGQPPGKEVLLQWKDLPASDASYSGILSGSSHSLKTEGHILNIYRNPKETNFHWKEEEAERTIGSIGIRVLSDCLLGGSEGIVQIDMDGLSVDVKPVELHPISSE</sequence>
<gene>
    <name evidence="1" type="ORF">FPE_LOCUS15333</name>
</gene>
<proteinExistence type="predicted"/>
<evidence type="ECO:0000313" key="1">
    <source>
        <dbReference type="EMBL" id="CAI9767903.1"/>
    </source>
</evidence>
<dbReference type="AlphaFoldDB" id="A0AAD1ZDS7"/>
<dbReference type="EMBL" id="OU503044">
    <property type="protein sequence ID" value="CAI9767903.1"/>
    <property type="molecule type" value="Genomic_DNA"/>
</dbReference>
<reference evidence="1" key="1">
    <citation type="submission" date="2023-05" db="EMBL/GenBank/DDBJ databases">
        <authorList>
            <person name="Huff M."/>
        </authorList>
    </citation>
    <scope>NUCLEOTIDE SEQUENCE</scope>
</reference>